<proteinExistence type="inferred from homology"/>
<keyword evidence="2" id="KW-0611">Plant defense</keyword>
<comment type="similarity">
    <text evidence="1">Belongs to the brassicaceae elicitor peptide family.</text>
</comment>
<gene>
    <name evidence="4" type="ORF">RJ639_044379</name>
</gene>
<evidence type="ECO:0000313" key="4">
    <source>
        <dbReference type="EMBL" id="KAK3023145.1"/>
    </source>
</evidence>
<dbReference type="Pfam" id="PF17232">
    <property type="entry name" value="Pep1_7"/>
    <property type="match status" value="1"/>
</dbReference>
<protein>
    <submittedName>
        <fullName evidence="4">Uncharacterized protein</fullName>
    </submittedName>
</protein>
<dbReference type="Proteomes" id="UP001188597">
    <property type="component" value="Unassembled WGS sequence"/>
</dbReference>
<organism evidence="4 5">
    <name type="scientific">Escallonia herrerae</name>
    <dbReference type="NCBI Taxonomy" id="1293975"/>
    <lineage>
        <taxon>Eukaryota</taxon>
        <taxon>Viridiplantae</taxon>
        <taxon>Streptophyta</taxon>
        <taxon>Embryophyta</taxon>
        <taxon>Tracheophyta</taxon>
        <taxon>Spermatophyta</taxon>
        <taxon>Magnoliopsida</taxon>
        <taxon>eudicotyledons</taxon>
        <taxon>Gunneridae</taxon>
        <taxon>Pentapetalae</taxon>
        <taxon>asterids</taxon>
        <taxon>campanulids</taxon>
        <taxon>Escalloniales</taxon>
        <taxon>Escalloniaceae</taxon>
        <taxon>Escallonia</taxon>
    </lineage>
</organism>
<evidence type="ECO:0000256" key="2">
    <source>
        <dbReference type="ARBA" id="ARBA00022821"/>
    </source>
</evidence>
<dbReference type="EMBL" id="JAVXUP010000675">
    <property type="protein sequence ID" value="KAK3023145.1"/>
    <property type="molecule type" value="Genomic_DNA"/>
</dbReference>
<dbReference type="AlphaFoldDB" id="A0AA89B0X8"/>
<evidence type="ECO:0000256" key="3">
    <source>
        <dbReference type="SAM" id="MobiDB-lite"/>
    </source>
</evidence>
<feature type="compositionally biased region" description="Basic and acidic residues" evidence="3">
    <location>
        <begin position="46"/>
        <end position="60"/>
    </location>
</feature>
<dbReference type="GO" id="GO:0045087">
    <property type="term" value="P:innate immune response"/>
    <property type="evidence" value="ECO:0007669"/>
    <property type="project" value="InterPro"/>
</dbReference>
<comment type="caution">
    <text evidence="4">The sequence shown here is derived from an EMBL/GenBank/DDBJ whole genome shotgun (WGS) entry which is preliminary data.</text>
</comment>
<feature type="region of interest" description="Disordered" evidence="3">
    <location>
        <begin position="43"/>
        <end position="104"/>
    </location>
</feature>
<evidence type="ECO:0000256" key="1">
    <source>
        <dbReference type="ARBA" id="ARBA00011021"/>
    </source>
</evidence>
<reference evidence="4" key="1">
    <citation type="submission" date="2022-12" db="EMBL/GenBank/DDBJ databases">
        <title>Draft genome assemblies for two species of Escallonia (Escalloniales).</title>
        <authorList>
            <person name="Chanderbali A."/>
            <person name="Dervinis C."/>
            <person name="Anghel I."/>
            <person name="Soltis D."/>
            <person name="Soltis P."/>
            <person name="Zapata F."/>
        </authorList>
    </citation>
    <scope>NUCLEOTIDE SEQUENCE</scope>
    <source>
        <strain evidence="4">UCBG64.0493</strain>
        <tissue evidence="4">Leaf</tissue>
    </source>
</reference>
<accession>A0AA89B0X8</accession>
<evidence type="ECO:0000313" key="5">
    <source>
        <dbReference type="Proteomes" id="UP001188597"/>
    </source>
</evidence>
<dbReference type="InterPro" id="IPR035176">
    <property type="entry name" value="PEP"/>
</dbReference>
<keyword evidence="5" id="KW-1185">Reference proteome</keyword>
<name>A0AA89B0X8_9ASTE</name>
<sequence>MESASAEPMPEVRELLAYYSYRLRHILELAFKALLKFLGFNSKAEGTTHGHSQTEGKREESAEEEGSASMSTRTITARTLKLNKKPPRPGLSSGKGGQTNSYPS</sequence>